<evidence type="ECO:0000313" key="2">
    <source>
        <dbReference type="Proteomes" id="UP001222027"/>
    </source>
</evidence>
<name>A0AAV8PKN4_ENSVE</name>
<dbReference type="AlphaFoldDB" id="A0AAV8PKN4"/>
<comment type="caution">
    <text evidence="1">The sequence shown here is derived from an EMBL/GenBank/DDBJ whole genome shotgun (WGS) entry which is preliminary data.</text>
</comment>
<organism evidence="1 2">
    <name type="scientific">Ensete ventricosum</name>
    <name type="common">Abyssinian banana</name>
    <name type="synonym">Musa ensete</name>
    <dbReference type="NCBI Taxonomy" id="4639"/>
    <lineage>
        <taxon>Eukaryota</taxon>
        <taxon>Viridiplantae</taxon>
        <taxon>Streptophyta</taxon>
        <taxon>Embryophyta</taxon>
        <taxon>Tracheophyta</taxon>
        <taxon>Spermatophyta</taxon>
        <taxon>Magnoliopsida</taxon>
        <taxon>Liliopsida</taxon>
        <taxon>Zingiberales</taxon>
        <taxon>Musaceae</taxon>
        <taxon>Ensete</taxon>
    </lineage>
</organism>
<keyword evidence="2" id="KW-1185">Reference proteome</keyword>
<evidence type="ECO:0000313" key="1">
    <source>
        <dbReference type="EMBL" id="KAJ8459384.1"/>
    </source>
</evidence>
<dbReference type="EMBL" id="JAQQAF010000009">
    <property type="protein sequence ID" value="KAJ8459384.1"/>
    <property type="molecule type" value="Genomic_DNA"/>
</dbReference>
<evidence type="ECO:0008006" key="3">
    <source>
        <dbReference type="Google" id="ProtNLM"/>
    </source>
</evidence>
<protein>
    <recommendedName>
        <fullName evidence="3">CASP-like protein</fullName>
    </recommendedName>
</protein>
<accession>A0AAV8PKN4</accession>
<reference evidence="1 2" key="1">
    <citation type="submission" date="2022-12" db="EMBL/GenBank/DDBJ databases">
        <title>Chromosome-scale assembly of the Ensete ventricosum genome.</title>
        <authorList>
            <person name="Dussert Y."/>
            <person name="Stocks J."/>
            <person name="Wendawek A."/>
            <person name="Woldeyes F."/>
            <person name="Nichols R.A."/>
            <person name="Borrell J.S."/>
        </authorList>
    </citation>
    <scope>NUCLEOTIDE SEQUENCE [LARGE SCALE GENOMIC DNA]</scope>
    <source>
        <strain evidence="2">cv. Maze</strain>
        <tissue evidence="1">Seeds</tissue>
    </source>
</reference>
<sequence length="112" mass="12043">MASLYKLLHRPLSTAVTIAITIVLLDHVSSISKQSEPDASPPVVSTLCLKLAAHRTSIFDVSIISLLPVDKKPSARSSFSIASPTILLIPYQYAKLANPQMNDKSPLTLTSS</sequence>
<proteinExistence type="predicted"/>
<gene>
    <name evidence="1" type="ORF">OPV22_032310</name>
</gene>
<dbReference type="Proteomes" id="UP001222027">
    <property type="component" value="Unassembled WGS sequence"/>
</dbReference>